<dbReference type="AlphaFoldDB" id="A0A3P8BU71"/>
<reference evidence="2 3" key="1">
    <citation type="submission" date="2018-11" db="EMBL/GenBank/DDBJ databases">
        <authorList>
            <consortium name="Pathogen Informatics"/>
        </authorList>
    </citation>
    <scope>NUCLEOTIDE SEQUENCE [LARGE SCALE GENOMIC DNA]</scope>
</reference>
<dbReference type="Proteomes" id="UP000050761">
    <property type="component" value="Unassembled WGS sequence"/>
</dbReference>
<accession>A0A3P8BU71</accession>
<feature type="coiled-coil region" evidence="1">
    <location>
        <begin position="37"/>
        <end position="71"/>
    </location>
</feature>
<name>A0A3P8BU71_HELPZ</name>
<sequence length="359" mass="40877">MREVEQHSAIKTEEQDAEFQRLLENDEAISEALQKTVQLQAAELKELRTLRHKYQEQARELEELRKKVMASPSEESKHGEWVQQPCRHDRLDARQALVDFVRPWTNSEPDGSALQEPTASHVEEIVLEAGHANAIVRDHRKRAFIVPHCLSALKKIHGLHNTCIFYYRDFKELRVHGTTLFDDNIGHVVIVLPPVEPLRSWIPMVRAVSMWVAIGCIVYLVAGPRTIDDDAWYRVAAQARNHVNSFVHAHPQYQRQLVDKLPTVAGAAYRGFPSFAIAALESQDDIIPERNARLFYTVCARQLAHLVTLEPLPSKGACTQGVNQPYPLVKEGRIEKRRLRKQAQKLKKKIASAPCPAMP</sequence>
<evidence type="ECO:0000313" key="2">
    <source>
        <dbReference type="EMBL" id="VDP21570.1"/>
    </source>
</evidence>
<evidence type="ECO:0000313" key="3">
    <source>
        <dbReference type="Proteomes" id="UP000050761"/>
    </source>
</evidence>
<keyword evidence="3" id="KW-1185">Reference proteome</keyword>
<keyword evidence="1" id="KW-0175">Coiled coil</keyword>
<protein>
    <submittedName>
        <fullName evidence="4">UBX domain-containing protein</fullName>
    </submittedName>
</protein>
<evidence type="ECO:0000313" key="4">
    <source>
        <dbReference type="WBParaSite" id="HPBE_0002073401-mRNA-1"/>
    </source>
</evidence>
<proteinExistence type="predicted"/>
<dbReference type="WBParaSite" id="HPBE_0002073401-mRNA-1">
    <property type="protein sequence ID" value="HPBE_0002073401-mRNA-1"/>
    <property type="gene ID" value="HPBE_0002073401"/>
</dbReference>
<dbReference type="EMBL" id="UZAH01032402">
    <property type="protein sequence ID" value="VDP21570.1"/>
    <property type="molecule type" value="Genomic_DNA"/>
</dbReference>
<dbReference type="OrthoDB" id="5866377at2759"/>
<gene>
    <name evidence="2" type="ORF">HPBE_LOCUS20733</name>
</gene>
<organism evidence="2">
    <name type="scientific">Heligmosomoides polygyrus</name>
    <name type="common">Parasitic roundworm</name>
    <dbReference type="NCBI Taxonomy" id="6339"/>
    <lineage>
        <taxon>Eukaryota</taxon>
        <taxon>Metazoa</taxon>
        <taxon>Ecdysozoa</taxon>
        <taxon>Nematoda</taxon>
        <taxon>Chromadorea</taxon>
        <taxon>Rhabditida</taxon>
        <taxon>Rhabditina</taxon>
        <taxon>Rhabditomorpha</taxon>
        <taxon>Strongyloidea</taxon>
        <taxon>Heligmosomidae</taxon>
        <taxon>Heligmosomoides</taxon>
    </lineage>
</organism>
<reference evidence="4" key="2">
    <citation type="submission" date="2019-09" db="UniProtKB">
        <authorList>
            <consortium name="WormBaseParasite"/>
        </authorList>
    </citation>
    <scope>IDENTIFICATION</scope>
</reference>
<evidence type="ECO:0000256" key="1">
    <source>
        <dbReference type="SAM" id="Coils"/>
    </source>
</evidence>